<dbReference type="PANTHER" id="PTHR43475">
    <property type="entry name" value="METHYLTHIORIBOSE-1-PHOSPHATE ISOMERASE"/>
    <property type="match status" value="1"/>
</dbReference>
<dbReference type="AlphaFoldDB" id="A0A7V3YMV0"/>
<dbReference type="FunFam" id="1.20.120.420:FF:000003">
    <property type="entry name" value="Methylthioribose-1-phosphate isomerase"/>
    <property type="match status" value="1"/>
</dbReference>
<dbReference type="NCBIfam" id="NF004326">
    <property type="entry name" value="PRK05720.1"/>
    <property type="match status" value="1"/>
</dbReference>
<proteinExistence type="inferred from homology"/>
<feature type="binding site" evidence="2">
    <location>
        <begin position="246"/>
        <end position="247"/>
    </location>
    <ligand>
        <name>substrate</name>
    </ligand>
</feature>
<sequence length="347" mass="38105">MLQALEWKGRTLRFLDQTRLPREEVYIETEDYRDVVEAIKALRIRGAPLIGVAAAYGVCLGAFEALKSDDFFAFLREVDADLRATRPTAVNLFWALDRMQRIWLPGEREGDWEDIVERLVEEAKTIDRENALLSERIARFGAGLLEDGDRVLTHCNTGPLACGGWGTALGAILWAVHREGKRLVVYADETRPLLQGARLTAFELQKAGIPVTLICDNMAGFLMSQGAITKVIVGADRIAMNGDVANKIGTYTVAVLARHHGIPFYVAAPLSSVDPKARSGADIPIEERGAEEVLSFGGVRVAPQVAVRNPAFDVTPAELVTALVTEEGVVYPPFGEKLERLKEGKRP</sequence>
<comment type="pathway">
    <text evidence="2">Amino-acid biosynthesis; L-methionine biosynthesis via salvage pathway; L-methionine from S-methyl-5-thio-alpha-D-ribose 1-phosphate: step 1/6.</text>
</comment>
<accession>A0A7V3YMV0</accession>
<feature type="binding site" evidence="2">
    <location>
        <begin position="45"/>
        <end position="47"/>
    </location>
    <ligand>
        <name>substrate</name>
    </ligand>
</feature>
<dbReference type="SUPFAM" id="SSF100950">
    <property type="entry name" value="NagB/RpiA/CoA transferase-like"/>
    <property type="match status" value="1"/>
</dbReference>
<keyword evidence="2" id="KW-0486">Methionine biosynthesis</keyword>
<comment type="caution">
    <text evidence="3">The sequence shown here is derived from an EMBL/GenBank/DDBJ whole genome shotgun (WGS) entry which is preliminary data.</text>
</comment>
<dbReference type="GO" id="GO:0019509">
    <property type="term" value="P:L-methionine salvage from methylthioadenosine"/>
    <property type="evidence" value="ECO:0007669"/>
    <property type="project" value="UniProtKB-UniRule"/>
</dbReference>
<organism evidence="3">
    <name type="scientific">Candidatus Caldatribacterium californiense</name>
    <dbReference type="NCBI Taxonomy" id="1454726"/>
    <lineage>
        <taxon>Bacteria</taxon>
        <taxon>Pseudomonadati</taxon>
        <taxon>Atribacterota</taxon>
        <taxon>Atribacteria</taxon>
        <taxon>Atribacterales</taxon>
        <taxon>Candidatus Caldatribacteriaceae</taxon>
        <taxon>Candidatus Caldatribacterium</taxon>
    </lineage>
</organism>
<dbReference type="Gene3D" id="3.40.50.10470">
    <property type="entry name" value="Translation initiation factor eif-2b, domain 2"/>
    <property type="match status" value="1"/>
</dbReference>
<gene>
    <name evidence="2 3" type="primary">mtnA</name>
    <name evidence="3" type="ORF">ENU96_07805</name>
</gene>
<dbReference type="HAMAP" id="MF_01678">
    <property type="entry name" value="Salvage_MtnA"/>
    <property type="match status" value="1"/>
</dbReference>
<evidence type="ECO:0000256" key="1">
    <source>
        <dbReference type="ARBA" id="ARBA00023235"/>
    </source>
</evidence>
<dbReference type="FunFam" id="3.40.50.10470:FF:000006">
    <property type="entry name" value="Methylthioribose-1-phosphate isomerase"/>
    <property type="match status" value="1"/>
</dbReference>
<dbReference type="EC" id="5.3.1.23" evidence="2"/>
<dbReference type="InterPro" id="IPR027363">
    <property type="entry name" value="M1Pi_N"/>
</dbReference>
<dbReference type="NCBIfam" id="TIGR00512">
    <property type="entry name" value="salvage_mtnA"/>
    <property type="match status" value="1"/>
</dbReference>
<dbReference type="InterPro" id="IPR005251">
    <property type="entry name" value="IF-M1Pi"/>
</dbReference>
<comment type="catalytic activity">
    <reaction evidence="2">
        <text>5-(methylsulfanyl)-alpha-D-ribose 1-phosphate = 5-(methylsulfanyl)-D-ribulose 1-phosphate</text>
        <dbReference type="Rhea" id="RHEA:19989"/>
        <dbReference type="ChEBI" id="CHEBI:58533"/>
        <dbReference type="ChEBI" id="CHEBI:58548"/>
        <dbReference type="EC" id="5.3.1.23"/>
    </reaction>
</comment>
<dbReference type="InterPro" id="IPR011559">
    <property type="entry name" value="Initiation_fac_2B_a/b/d"/>
</dbReference>
<comment type="similarity">
    <text evidence="2">Belongs to the EIF-2B alpha/beta/delta subunits family. MtnA subfamily.</text>
</comment>
<dbReference type="Gene3D" id="1.20.120.420">
    <property type="entry name" value="translation initiation factor eif-2b, domain 1"/>
    <property type="match status" value="1"/>
</dbReference>
<feature type="binding site" evidence="2">
    <location>
        <position position="86"/>
    </location>
    <ligand>
        <name>substrate</name>
    </ligand>
</feature>
<keyword evidence="2" id="KW-0028">Amino-acid biosynthesis</keyword>
<dbReference type="InterPro" id="IPR042529">
    <property type="entry name" value="IF_2B-like_C"/>
</dbReference>
<evidence type="ECO:0000256" key="2">
    <source>
        <dbReference type="HAMAP-Rule" id="MF_01678"/>
    </source>
</evidence>
<dbReference type="InterPro" id="IPR037171">
    <property type="entry name" value="NagB/RpiA_transferase-like"/>
</dbReference>
<reference evidence="3" key="1">
    <citation type="journal article" date="2020" name="mSystems">
        <title>Genome- and Community-Level Interaction Insights into Carbon Utilization and Element Cycling Functions of Hydrothermarchaeota in Hydrothermal Sediment.</title>
        <authorList>
            <person name="Zhou Z."/>
            <person name="Liu Y."/>
            <person name="Xu W."/>
            <person name="Pan J."/>
            <person name="Luo Z.H."/>
            <person name="Li M."/>
        </authorList>
    </citation>
    <scope>NUCLEOTIDE SEQUENCE [LARGE SCALE GENOMIC DNA]</scope>
    <source>
        <strain evidence="3">SpSt-716</strain>
    </source>
</reference>
<feature type="active site" description="Proton donor" evidence="2">
    <location>
        <position position="236"/>
    </location>
</feature>
<keyword evidence="1 2" id="KW-0413">Isomerase</keyword>
<name>A0A7V3YMV0_9BACT</name>
<dbReference type="EMBL" id="DTEN01000315">
    <property type="protein sequence ID" value="HGI75564.1"/>
    <property type="molecule type" value="Genomic_DNA"/>
</dbReference>
<dbReference type="InterPro" id="IPR000649">
    <property type="entry name" value="IF-2B-related"/>
</dbReference>
<feature type="binding site" evidence="2">
    <location>
        <position position="195"/>
    </location>
    <ligand>
        <name>substrate</name>
    </ligand>
</feature>
<dbReference type="GO" id="GO:0046523">
    <property type="term" value="F:S-methyl-5-thioribose-1-phosphate isomerase activity"/>
    <property type="evidence" value="ECO:0007669"/>
    <property type="project" value="UniProtKB-UniRule"/>
</dbReference>
<dbReference type="Pfam" id="PF01008">
    <property type="entry name" value="IF-2B"/>
    <property type="match status" value="1"/>
</dbReference>
<protein>
    <recommendedName>
        <fullName evidence="2">Methylthioribose-1-phosphate isomerase</fullName>
        <shortName evidence="2">M1Pi</shortName>
        <shortName evidence="2">MTR-1-P isomerase</shortName>
        <ecNumber evidence="2">5.3.1.23</ecNumber>
    </recommendedName>
    <alternativeName>
        <fullName evidence="2">S-methyl-5-thioribose-1-phosphate isomerase</fullName>
    </alternativeName>
</protein>
<evidence type="ECO:0000313" key="3">
    <source>
        <dbReference type="EMBL" id="HGI75564.1"/>
    </source>
</evidence>
<feature type="site" description="Transition state stabilizer" evidence="2">
    <location>
        <position position="155"/>
    </location>
</feature>
<dbReference type="PANTHER" id="PTHR43475:SF1">
    <property type="entry name" value="METHYLTHIORIBOSE-1-PHOSPHATE ISOMERASE"/>
    <property type="match status" value="1"/>
</dbReference>
<comment type="function">
    <text evidence="2">Catalyzes the interconversion of methylthioribose-1-phosphate (MTR-1-P) into methylthioribulose-1-phosphate (MTRu-1-P).</text>
</comment>
<dbReference type="UniPathway" id="UPA00904">
    <property type="reaction ID" value="UER00874"/>
</dbReference>
<dbReference type="NCBIfam" id="TIGR00524">
    <property type="entry name" value="eIF-2B_rel"/>
    <property type="match status" value="1"/>
</dbReference>